<dbReference type="GO" id="GO:0032981">
    <property type="term" value="P:mitochondrial respiratory chain complex I assembly"/>
    <property type="evidence" value="ECO:0007669"/>
    <property type="project" value="TreeGrafter"/>
</dbReference>
<dbReference type="PANTHER" id="PTHR32470">
    <property type="entry name" value="ADH DEHYDROGENASE [UBIQUINONE] 1 ALPHA SUBCOMPLEX ASSEMBLY FACTOR 2"/>
    <property type="match status" value="1"/>
</dbReference>
<dbReference type="InterPro" id="IPR052618">
    <property type="entry name" value="ComplexI_NDUFA12"/>
</dbReference>
<comment type="caution">
    <text evidence="3">The sequence shown here is derived from an EMBL/GenBank/DDBJ whole genome shotgun (WGS) entry which is preliminary data.</text>
</comment>
<sequence length="173" mass="19997">MFRSLLQGIRKAVFAESGTFVGKDRMGNEYFRKVEMNPYGREIERRWVKQTCDFEDFNLENVGVEWNSWLNGNRESPPTEEEMMKLNAQRNAIKQRVQALAAEEEKRKLRTRSLQEDEAASPSMPHLLQQMNANSQTPEEDQGVLRAPRVEVSEPSGHDSNFKPGTWEPVGRK</sequence>
<name>A0AAE0FKD1_9CHLO</name>
<organism evidence="3 4">
    <name type="scientific">Cymbomonas tetramitiformis</name>
    <dbReference type="NCBI Taxonomy" id="36881"/>
    <lineage>
        <taxon>Eukaryota</taxon>
        <taxon>Viridiplantae</taxon>
        <taxon>Chlorophyta</taxon>
        <taxon>Pyramimonadophyceae</taxon>
        <taxon>Pyramimonadales</taxon>
        <taxon>Pyramimonadaceae</taxon>
        <taxon>Cymbomonas</taxon>
    </lineage>
</organism>
<accession>A0AAE0FKD1</accession>
<feature type="compositionally biased region" description="Basic and acidic residues" evidence="2">
    <location>
        <begin position="148"/>
        <end position="161"/>
    </location>
</feature>
<dbReference type="EMBL" id="LGRX02017090">
    <property type="protein sequence ID" value="KAK3261178.1"/>
    <property type="molecule type" value="Genomic_DNA"/>
</dbReference>
<comment type="similarity">
    <text evidence="1">Belongs to the complex I NDUFA12 subunit family.</text>
</comment>
<reference evidence="3 4" key="1">
    <citation type="journal article" date="2015" name="Genome Biol. Evol.">
        <title>Comparative Genomics of a Bacterivorous Green Alga Reveals Evolutionary Causalities and Consequences of Phago-Mixotrophic Mode of Nutrition.</title>
        <authorList>
            <person name="Burns J.A."/>
            <person name="Paasch A."/>
            <person name="Narechania A."/>
            <person name="Kim E."/>
        </authorList>
    </citation>
    <scope>NUCLEOTIDE SEQUENCE [LARGE SCALE GENOMIC DNA]</scope>
    <source>
        <strain evidence="3 4">PLY_AMNH</strain>
    </source>
</reference>
<protein>
    <recommendedName>
        <fullName evidence="5">NADH dehydrogenase [ubiquinone] 1 alpha subcomplex subunit 12</fullName>
    </recommendedName>
</protein>
<dbReference type="AlphaFoldDB" id="A0AAE0FKD1"/>
<dbReference type="GO" id="GO:0045271">
    <property type="term" value="C:respiratory chain complex I"/>
    <property type="evidence" value="ECO:0007669"/>
    <property type="project" value="InterPro"/>
</dbReference>
<dbReference type="InterPro" id="IPR007763">
    <property type="entry name" value="NDUFA12"/>
</dbReference>
<dbReference type="Proteomes" id="UP001190700">
    <property type="component" value="Unassembled WGS sequence"/>
</dbReference>
<feature type="region of interest" description="Disordered" evidence="2">
    <location>
        <begin position="99"/>
        <end position="173"/>
    </location>
</feature>
<dbReference type="Pfam" id="PF05071">
    <property type="entry name" value="NDUFA12"/>
    <property type="match status" value="1"/>
</dbReference>
<dbReference type="PANTHER" id="PTHR32470:SF2">
    <property type="entry name" value="NADH DEHYDROGENASE [UBIQUINONE] 1 ALPHA SUBCOMPLEX ASSEMBLY FACTOR 2"/>
    <property type="match status" value="1"/>
</dbReference>
<evidence type="ECO:0000313" key="4">
    <source>
        <dbReference type="Proteomes" id="UP001190700"/>
    </source>
</evidence>
<keyword evidence="4" id="KW-1185">Reference proteome</keyword>
<evidence type="ECO:0000256" key="1">
    <source>
        <dbReference type="ARBA" id="ARBA00007355"/>
    </source>
</evidence>
<evidence type="ECO:0008006" key="5">
    <source>
        <dbReference type="Google" id="ProtNLM"/>
    </source>
</evidence>
<evidence type="ECO:0000256" key="2">
    <source>
        <dbReference type="SAM" id="MobiDB-lite"/>
    </source>
</evidence>
<proteinExistence type="inferred from homology"/>
<evidence type="ECO:0000313" key="3">
    <source>
        <dbReference type="EMBL" id="KAK3261178.1"/>
    </source>
</evidence>
<gene>
    <name evidence="3" type="ORF">CYMTET_29903</name>
</gene>
<dbReference type="GO" id="GO:0005739">
    <property type="term" value="C:mitochondrion"/>
    <property type="evidence" value="ECO:0007669"/>
    <property type="project" value="TreeGrafter"/>
</dbReference>